<dbReference type="Proteomes" id="UP001164187">
    <property type="component" value="Chromosome"/>
</dbReference>
<accession>A0ABY7JUC1</accession>
<dbReference type="Pfam" id="PF02583">
    <property type="entry name" value="Trns_repr_metal"/>
    <property type="match status" value="1"/>
</dbReference>
<dbReference type="PANTHER" id="PTHR33677">
    <property type="entry name" value="TRANSCRIPTIONAL REPRESSOR FRMR-RELATED"/>
    <property type="match status" value="1"/>
</dbReference>
<sequence length="104" mass="11874">MGEDLKEELIVRKLNPNNDRRALIRRLKKIEGQIKGIQNMVEEERYCIDILNQISAVKSAMSSVGNIILSNHISGCVSDAIENNEADKDKMIKELIDMLNKYSR</sequence>
<name>A0ABY7JUC1_9FIRM</name>
<proteinExistence type="predicted"/>
<dbReference type="CDD" id="cd10148">
    <property type="entry name" value="CsoR-like_DUF156"/>
    <property type="match status" value="1"/>
</dbReference>
<dbReference type="EMBL" id="CP114052">
    <property type="protein sequence ID" value="WAW15570.1"/>
    <property type="molecule type" value="Genomic_DNA"/>
</dbReference>
<protein>
    <submittedName>
        <fullName evidence="1">Metal-sensitive transcriptional regulator</fullName>
    </submittedName>
</protein>
<evidence type="ECO:0000313" key="1">
    <source>
        <dbReference type="EMBL" id="WAW15570.1"/>
    </source>
</evidence>
<gene>
    <name evidence="1" type="ORF">O0R46_03755</name>
</gene>
<dbReference type="RefSeq" id="WP_269312244.1">
    <property type="nucleotide sequence ID" value="NZ_CP114052.1"/>
</dbReference>
<dbReference type="InterPro" id="IPR003735">
    <property type="entry name" value="Metal_Tscrpt_repr"/>
</dbReference>
<evidence type="ECO:0000313" key="2">
    <source>
        <dbReference type="Proteomes" id="UP001164187"/>
    </source>
</evidence>
<organism evidence="1 2">
    <name type="scientific">Peptostreptococcus equinus</name>
    <dbReference type="NCBI Taxonomy" id="3003601"/>
    <lineage>
        <taxon>Bacteria</taxon>
        <taxon>Bacillati</taxon>
        <taxon>Bacillota</taxon>
        <taxon>Clostridia</taxon>
        <taxon>Peptostreptococcales</taxon>
        <taxon>Peptostreptococcaceae</taxon>
        <taxon>Peptostreptococcus</taxon>
    </lineage>
</organism>
<reference evidence="1" key="1">
    <citation type="submission" date="2022-12" db="EMBL/GenBank/DDBJ databases">
        <title>Peptostreptococcus.</title>
        <authorList>
            <person name="Lee S.H."/>
        </authorList>
    </citation>
    <scope>NUCLEOTIDE SEQUENCE</scope>
    <source>
        <strain evidence="1">CBA3647</strain>
    </source>
</reference>
<dbReference type="InterPro" id="IPR038390">
    <property type="entry name" value="Metal_Tscrpt_repr_sf"/>
</dbReference>
<dbReference type="Gene3D" id="1.20.58.1000">
    <property type="entry name" value="Metal-sensitive repressor, helix protomer"/>
    <property type="match status" value="1"/>
</dbReference>
<keyword evidence="2" id="KW-1185">Reference proteome</keyword>